<dbReference type="EMBL" id="MN103533">
    <property type="protein sequence ID" value="QEA10799.1"/>
    <property type="molecule type" value="Genomic_DNA"/>
</dbReference>
<keyword evidence="1" id="KW-0812">Transmembrane</keyword>
<evidence type="ECO:0000313" key="3">
    <source>
        <dbReference type="Proteomes" id="UP000501191"/>
    </source>
</evidence>
<organism evidence="2 3">
    <name type="scientific">Mycobacterium phage Weirdo19</name>
    <dbReference type="NCBI Taxonomy" id="2601610"/>
    <lineage>
        <taxon>Viruses</taxon>
        <taxon>Duplodnaviria</taxon>
        <taxon>Heunggongvirae</taxon>
        <taxon>Uroviricota</taxon>
        <taxon>Caudoviricetes</taxon>
        <taxon>Rosariovirus</taxon>
        <taxon>Rosariovirus Weirdo19ES</taxon>
    </lineage>
</organism>
<keyword evidence="1" id="KW-1133">Transmembrane helix</keyword>
<evidence type="ECO:0000313" key="2">
    <source>
        <dbReference type="EMBL" id="QEA10799.1"/>
    </source>
</evidence>
<dbReference type="RefSeq" id="YP_010050732.1">
    <property type="nucleotide sequence ID" value="NC_054433.1"/>
</dbReference>
<dbReference type="KEGG" id="vg:63911467"/>
<accession>A0A6M2YT96</accession>
<name>A0A6M2YT96_9CAUD</name>
<feature type="transmembrane region" description="Helical" evidence="1">
    <location>
        <begin position="36"/>
        <end position="54"/>
    </location>
</feature>
<keyword evidence="3" id="KW-1185">Reference proteome</keyword>
<sequence length="68" mass="7768">MTGLRSATWPLLALFAWWMALTIARALHARAFELQWVAGVAAAATCAFAIGYLWRSIRLTRRHPPRRF</sequence>
<reference evidence="2 3" key="1">
    <citation type="journal article" date="2020" name="PLoS ONE">
        <title>Weirdo19ES is a novel singleton mycobacteriophage that selects for glycolipid deficient phage-resistant M. smegmatis mutants.</title>
        <authorList>
            <person name="Suarez C.A."/>
            <person name="Franceschelli J.J."/>
            <person name="Tasselli S.E."/>
            <person name="Morbidoni H.R."/>
        </authorList>
    </citation>
    <scope>NUCLEOTIDE SEQUENCE [LARGE SCALE GENOMIC DNA]</scope>
</reference>
<evidence type="ECO:0000256" key="1">
    <source>
        <dbReference type="SAM" id="Phobius"/>
    </source>
</evidence>
<dbReference type="Proteomes" id="UP000501191">
    <property type="component" value="Segment"/>
</dbReference>
<proteinExistence type="predicted"/>
<protein>
    <submittedName>
        <fullName evidence="2">Uncharacterized protein</fullName>
    </submittedName>
</protein>
<dbReference type="GeneID" id="63911467"/>
<keyword evidence="1" id="KW-0472">Membrane</keyword>